<keyword evidence="4" id="KW-1185">Reference proteome</keyword>
<evidence type="ECO:0000313" key="4">
    <source>
        <dbReference type="Proteomes" id="UP000002051"/>
    </source>
</evidence>
<feature type="compositionally biased region" description="Polar residues" evidence="1">
    <location>
        <begin position="60"/>
        <end position="74"/>
    </location>
</feature>
<evidence type="ECO:0000313" key="3">
    <source>
        <dbReference type="EnsemblPlants" id="KEH37842"/>
    </source>
</evidence>
<dbReference type="HOGENOM" id="CLU_2691454_0_0_1"/>
<dbReference type="AlphaFoldDB" id="A0A072V7Q7"/>
<accession>A0A072V7Q7</accession>
<reference evidence="3" key="3">
    <citation type="submission" date="2015-04" db="UniProtKB">
        <authorList>
            <consortium name="EnsemblPlants"/>
        </authorList>
    </citation>
    <scope>IDENTIFICATION</scope>
    <source>
        <strain evidence="3">cv. Jemalong A17</strain>
    </source>
</reference>
<evidence type="ECO:0000256" key="1">
    <source>
        <dbReference type="SAM" id="MobiDB-lite"/>
    </source>
</evidence>
<feature type="region of interest" description="Disordered" evidence="1">
    <location>
        <begin position="54"/>
        <end position="74"/>
    </location>
</feature>
<proteinExistence type="predicted"/>
<sequence>MNNYYKQVTELTLNLGESSIEKALKNRRLQQGTGLAGTSGTSFKLKKVMVKDKNQDEQNLEGSSIDNNTFNLNY</sequence>
<evidence type="ECO:0000313" key="2">
    <source>
        <dbReference type="EMBL" id="KEH37842.1"/>
    </source>
</evidence>
<gene>
    <name evidence="2" type="ordered locus">MTR_2g449810</name>
</gene>
<dbReference type="EMBL" id="CM001218">
    <property type="protein sequence ID" value="KEH37842.1"/>
    <property type="molecule type" value="Genomic_DNA"/>
</dbReference>
<protein>
    <submittedName>
        <fullName evidence="2 3">Uncharacterized protein</fullName>
    </submittedName>
</protein>
<name>A0A072V7Q7_MEDTR</name>
<dbReference type="EnsemblPlants" id="KEH37842">
    <property type="protein sequence ID" value="KEH37842"/>
    <property type="gene ID" value="MTR_2g449810"/>
</dbReference>
<dbReference type="Proteomes" id="UP000002051">
    <property type="component" value="Chromosome 2"/>
</dbReference>
<reference evidence="2 4" key="2">
    <citation type="journal article" date="2014" name="BMC Genomics">
        <title>An improved genome release (version Mt4.0) for the model legume Medicago truncatula.</title>
        <authorList>
            <person name="Tang H."/>
            <person name="Krishnakumar V."/>
            <person name="Bidwell S."/>
            <person name="Rosen B."/>
            <person name="Chan A."/>
            <person name="Zhou S."/>
            <person name="Gentzbittel L."/>
            <person name="Childs K.L."/>
            <person name="Yandell M."/>
            <person name="Gundlach H."/>
            <person name="Mayer K.F."/>
            <person name="Schwartz D.C."/>
            <person name="Town C.D."/>
        </authorList>
    </citation>
    <scope>GENOME REANNOTATION</scope>
    <source>
        <strain evidence="2">A17</strain>
        <strain evidence="3 4">cv. Jemalong A17</strain>
    </source>
</reference>
<reference evidence="2 4" key="1">
    <citation type="journal article" date="2011" name="Nature">
        <title>The Medicago genome provides insight into the evolution of rhizobial symbioses.</title>
        <authorList>
            <person name="Young N.D."/>
            <person name="Debelle F."/>
            <person name="Oldroyd G.E."/>
            <person name="Geurts R."/>
            <person name="Cannon S.B."/>
            <person name="Udvardi M.K."/>
            <person name="Benedito V.A."/>
            <person name="Mayer K.F."/>
            <person name="Gouzy J."/>
            <person name="Schoof H."/>
            <person name="Van de Peer Y."/>
            <person name="Proost S."/>
            <person name="Cook D.R."/>
            <person name="Meyers B.C."/>
            <person name="Spannagl M."/>
            <person name="Cheung F."/>
            <person name="De Mita S."/>
            <person name="Krishnakumar V."/>
            <person name="Gundlach H."/>
            <person name="Zhou S."/>
            <person name="Mudge J."/>
            <person name="Bharti A.K."/>
            <person name="Murray J.D."/>
            <person name="Naoumkina M.A."/>
            <person name="Rosen B."/>
            <person name="Silverstein K.A."/>
            <person name="Tang H."/>
            <person name="Rombauts S."/>
            <person name="Zhao P.X."/>
            <person name="Zhou P."/>
            <person name="Barbe V."/>
            <person name="Bardou P."/>
            <person name="Bechner M."/>
            <person name="Bellec A."/>
            <person name="Berger A."/>
            <person name="Berges H."/>
            <person name="Bidwell S."/>
            <person name="Bisseling T."/>
            <person name="Choisne N."/>
            <person name="Couloux A."/>
            <person name="Denny R."/>
            <person name="Deshpande S."/>
            <person name="Dai X."/>
            <person name="Doyle J.J."/>
            <person name="Dudez A.M."/>
            <person name="Farmer A.D."/>
            <person name="Fouteau S."/>
            <person name="Franken C."/>
            <person name="Gibelin C."/>
            <person name="Gish J."/>
            <person name="Goldstein S."/>
            <person name="Gonzalez A.J."/>
            <person name="Green P.J."/>
            <person name="Hallab A."/>
            <person name="Hartog M."/>
            <person name="Hua A."/>
            <person name="Humphray S.J."/>
            <person name="Jeong D.H."/>
            <person name="Jing Y."/>
            <person name="Jocker A."/>
            <person name="Kenton S.M."/>
            <person name="Kim D.J."/>
            <person name="Klee K."/>
            <person name="Lai H."/>
            <person name="Lang C."/>
            <person name="Lin S."/>
            <person name="Macmil S.L."/>
            <person name="Magdelenat G."/>
            <person name="Matthews L."/>
            <person name="McCorrison J."/>
            <person name="Monaghan E.L."/>
            <person name="Mun J.H."/>
            <person name="Najar F.Z."/>
            <person name="Nicholson C."/>
            <person name="Noirot C."/>
            <person name="O'Bleness M."/>
            <person name="Paule C.R."/>
            <person name="Poulain J."/>
            <person name="Prion F."/>
            <person name="Qin B."/>
            <person name="Qu C."/>
            <person name="Retzel E.F."/>
            <person name="Riddle C."/>
            <person name="Sallet E."/>
            <person name="Samain S."/>
            <person name="Samson N."/>
            <person name="Sanders I."/>
            <person name="Saurat O."/>
            <person name="Scarpelli C."/>
            <person name="Schiex T."/>
            <person name="Segurens B."/>
            <person name="Severin A.J."/>
            <person name="Sherrier D.J."/>
            <person name="Shi R."/>
            <person name="Sims S."/>
            <person name="Singer S.R."/>
            <person name="Sinharoy S."/>
            <person name="Sterck L."/>
            <person name="Viollet A."/>
            <person name="Wang B.B."/>
            <person name="Wang K."/>
            <person name="Wang M."/>
            <person name="Wang X."/>
            <person name="Warfsmann J."/>
            <person name="Weissenbach J."/>
            <person name="White D.D."/>
            <person name="White J.D."/>
            <person name="Wiley G.B."/>
            <person name="Wincker P."/>
            <person name="Xing Y."/>
            <person name="Yang L."/>
            <person name="Yao Z."/>
            <person name="Ying F."/>
            <person name="Zhai J."/>
            <person name="Zhou L."/>
            <person name="Zuber A."/>
            <person name="Denarie J."/>
            <person name="Dixon R.A."/>
            <person name="May G.D."/>
            <person name="Schwartz D.C."/>
            <person name="Rogers J."/>
            <person name="Quetier F."/>
            <person name="Town C.D."/>
            <person name="Roe B.A."/>
        </authorList>
    </citation>
    <scope>NUCLEOTIDE SEQUENCE [LARGE SCALE GENOMIC DNA]</scope>
    <source>
        <strain evidence="2">A17</strain>
        <strain evidence="3 4">cv. Jemalong A17</strain>
    </source>
</reference>
<organism evidence="2 4">
    <name type="scientific">Medicago truncatula</name>
    <name type="common">Barrel medic</name>
    <name type="synonym">Medicago tribuloides</name>
    <dbReference type="NCBI Taxonomy" id="3880"/>
    <lineage>
        <taxon>Eukaryota</taxon>
        <taxon>Viridiplantae</taxon>
        <taxon>Streptophyta</taxon>
        <taxon>Embryophyta</taxon>
        <taxon>Tracheophyta</taxon>
        <taxon>Spermatophyta</taxon>
        <taxon>Magnoliopsida</taxon>
        <taxon>eudicotyledons</taxon>
        <taxon>Gunneridae</taxon>
        <taxon>Pentapetalae</taxon>
        <taxon>rosids</taxon>
        <taxon>fabids</taxon>
        <taxon>Fabales</taxon>
        <taxon>Fabaceae</taxon>
        <taxon>Papilionoideae</taxon>
        <taxon>50 kb inversion clade</taxon>
        <taxon>NPAAA clade</taxon>
        <taxon>Hologalegina</taxon>
        <taxon>IRL clade</taxon>
        <taxon>Trifolieae</taxon>
        <taxon>Medicago</taxon>
    </lineage>
</organism>